<evidence type="ECO:0000256" key="1">
    <source>
        <dbReference type="SAM" id="Phobius"/>
    </source>
</evidence>
<reference evidence="4" key="1">
    <citation type="submission" date="2022-01" db="EMBL/GenBank/DDBJ databases">
        <authorList>
            <person name="Braso-Vives M."/>
        </authorList>
    </citation>
    <scope>NUCLEOTIDE SEQUENCE</scope>
</reference>
<accession>A0A8J9YN34</accession>
<dbReference type="InterPro" id="IPR013783">
    <property type="entry name" value="Ig-like_fold"/>
</dbReference>
<evidence type="ECO:0000313" key="4">
    <source>
        <dbReference type="EMBL" id="CAH1230426.1"/>
    </source>
</evidence>
<keyword evidence="1" id="KW-0472">Membrane</keyword>
<feature type="transmembrane region" description="Helical" evidence="1">
    <location>
        <begin position="183"/>
        <end position="203"/>
    </location>
</feature>
<keyword evidence="2" id="KW-0732">Signal</keyword>
<protein>
    <submittedName>
        <fullName evidence="4">Hypp296 protein</fullName>
    </submittedName>
</protein>
<dbReference type="PROSITE" id="PS50835">
    <property type="entry name" value="IG_LIKE"/>
    <property type="match status" value="1"/>
</dbReference>
<gene>
    <name evidence="4" type="primary">Hypp296</name>
    <name evidence="4" type="ORF">BLAG_LOCUS1042</name>
</gene>
<feature type="signal peptide" evidence="2">
    <location>
        <begin position="1"/>
        <end position="24"/>
    </location>
</feature>
<dbReference type="Pfam" id="PF13927">
    <property type="entry name" value="Ig_3"/>
    <property type="match status" value="1"/>
</dbReference>
<dbReference type="EMBL" id="OV696686">
    <property type="protein sequence ID" value="CAH1230426.1"/>
    <property type="molecule type" value="Genomic_DNA"/>
</dbReference>
<name>A0A8J9YN34_BRALA</name>
<evidence type="ECO:0000256" key="2">
    <source>
        <dbReference type="SAM" id="SignalP"/>
    </source>
</evidence>
<evidence type="ECO:0000259" key="3">
    <source>
        <dbReference type="PROSITE" id="PS50835"/>
    </source>
</evidence>
<organism evidence="4 5">
    <name type="scientific">Branchiostoma lanceolatum</name>
    <name type="common">Common lancelet</name>
    <name type="synonym">Amphioxus lanceolatum</name>
    <dbReference type="NCBI Taxonomy" id="7740"/>
    <lineage>
        <taxon>Eukaryota</taxon>
        <taxon>Metazoa</taxon>
        <taxon>Chordata</taxon>
        <taxon>Cephalochordata</taxon>
        <taxon>Leptocardii</taxon>
        <taxon>Amphioxiformes</taxon>
        <taxon>Branchiostomatidae</taxon>
        <taxon>Branchiostoma</taxon>
    </lineage>
</organism>
<dbReference type="AlphaFoldDB" id="A0A8J9YN34"/>
<dbReference type="Gene3D" id="2.60.40.10">
    <property type="entry name" value="Immunoglobulins"/>
    <property type="match status" value="1"/>
</dbReference>
<keyword evidence="1" id="KW-1133">Transmembrane helix</keyword>
<keyword evidence="1" id="KW-0812">Transmembrane</keyword>
<feature type="domain" description="Ig-like" evidence="3">
    <location>
        <begin position="71"/>
        <end position="164"/>
    </location>
</feature>
<dbReference type="SUPFAM" id="SSF48726">
    <property type="entry name" value="Immunoglobulin"/>
    <property type="match status" value="1"/>
</dbReference>
<sequence length="260" mass="28587">MEKTAVLVRALFSVLLVIQHLSNGALMPMLGTTQRPSEHVDGLYSTASDLYKKANVTEGTLEEEAVQTREERLTVTAMPQECLAHPDYNITVTCTAQGVPKPTIEWRFLNDSGLHGLSADMSSACQVWDDGTLEITGALATSFDWFVCVASNGEGAAMTVVKVTPDIYKHSDSHKTRMYSEEAFLIAIVATYFVTLCSTYVFYRVCYRRGKGSKSGTEQAVRHIKNPPGQTVTASPRNLLSMDSMRSASLYSVLDMESSF</sequence>
<dbReference type="InterPro" id="IPR036179">
    <property type="entry name" value="Ig-like_dom_sf"/>
</dbReference>
<dbReference type="OrthoDB" id="428111at2759"/>
<proteinExistence type="predicted"/>
<dbReference type="Proteomes" id="UP000838412">
    <property type="component" value="Chromosome 1"/>
</dbReference>
<keyword evidence="5" id="KW-1185">Reference proteome</keyword>
<evidence type="ECO:0000313" key="5">
    <source>
        <dbReference type="Proteomes" id="UP000838412"/>
    </source>
</evidence>
<dbReference type="InterPro" id="IPR007110">
    <property type="entry name" value="Ig-like_dom"/>
</dbReference>
<feature type="chain" id="PRO_5035465120" evidence="2">
    <location>
        <begin position="25"/>
        <end position="260"/>
    </location>
</feature>